<dbReference type="EMBL" id="CM001882">
    <property type="protein sequence ID" value="EOY03139.1"/>
    <property type="molecule type" value="Genomic_DNA"/>
</dbReference>
<name>A0A061ELF5_THECC</name>
<dbReference type="SUPFAM" id="SSF53098">
    <property type="entry name" value="Ribonuclease H-like"/>
    <property type="match status" value="1"/>
</dbReference>
<dbReference type="Proteomes" id="UP000026915">
    <property type="component" value="Chromosome 4"/>
</dbReference>
<dbReference type="PANTHER" id="PTHR33033">
    <property type="entry name" value="POLYNUCLEOTIDYL TRANSFERASE, RIBONUCLEASE H-LIKE SUPERFAMILY PROTEIN-RELATED"/>
    <property type="match status" value="1"/>
</dbReference>
<organism evidence="1 2">
    <name type="scientific">Theobroma cacao</name>
    <name type="common">Cacao</name>
    <name type="synonym">Cocoa</name>
    <dbReference type="NCBI Taxonomy" id="3641"/>
    <lineage>
        <taxon>Eukaryota</taxon>
        <taxon>Viridiplantae</taxon>
        <taxon>Streptophyta</taxon>
        <taxon>Embryophyta</taxon>
        <taxon>Tracheophyta</taxon>
        <taxon>Spermatophyta</taxon>
        <taxon>Magnoliopsida</taxon>
        <taxon>eudicotyledons</taxon>
        <taxon>Gunneridae</taxon>
        <taxon>Pentapetalae</taxon>
        <taxon>rosids</taxon>
        <taxon>malvids</taxon>
        <taxon>Malvales</taxon>
        <taxon>Malvaceae</taxon>
        <taxon>Byttnerioideae</taxon>
        <taxon>Theobroma</taxon>
    </lineage>
</organism>
<sequence length="102" mass="11419">MISFGEGAAGMGGVMRNEKGEVKVTFSKSIGEADANFVEMPAIKKAFTILVASKVYVLRIEKLKKRVSKWEIKHFLRSANQLADELAKKGVCREFDLYNVLH</sequence>
<proteinExistence type="predicted"/>
<reference evidence="1 2" key="1">
    <citation type="journal article" date="2013" name="Genome Biol.">
        <title>The genome sequence of the most widely cultivated cacao type and its use to identify candidate genes regulating pod color.</title>
        <authorList>
            <person name="Motamayor J.C."/>
            <person name="Mockaitis K."/>
            <person name="Schmutz J."/>
            <person name="Haiminen N."/>
            <person name="Iii D.L."/>
            <person name="Cornejo O."/>
            <person name="Findley S.D."/>
            <person name="Zheng P."/>
            <person name="Utro F."/>
            <person name="Royaert S."/>
            <person name="Saski C."/>
            <person name="Jenkins J."/>
            <person name="Podicheti R."/>
            <person name="Zhao M."/>
            <person name="Scheffler B.E."/>
            <person name="Stack J.C."/>
            <person name="Feltus F.A."/>
            <person name="Mustiga G.M."/>
            <person name="Amores F."/>
            <person name="Phillips W."/>
            <person name="Marelli J.P."/>
            <person name="May G.D."/>
            <person name="Shapiro H."/>
            <person name="Ma J."/>
            <person name="Bustamante C.D."/>
            <person name="Schnell R.J."/>
            <person name="Main D."/>
            <person name="Gilbert D."/>
            <person name="Parida L."/>
            <person name="Kuhn D.N."/>
        </authorList>
    </citation>
    <scope>NUCLEOTIDE SEQUENCE [LARGE SCALE GENOMIC DNA]</scope>
    <source>
        <strain evidence="2">cv. Matina 1-6</strain>
    </source>
</reference>
<keyword evidence="2" id="KW-1185">Reference proteome</keyword>
<dbReference type="Gramene" id="EOY03139">
    <property type="protein sequence ID" value="EOY03139"/>
    <property type="gene ID" value="TCM_017684"/>
</dbReference>
<dbReference type="InterPro" id="IPR012337">
    <property type="entry name" value="RNaseH-like_sf"/>
</dbReference>
<accession>A0A061ELF5</accession>
<evidence type="ECO:0000313" key="2">
    <source>
        <dbReference type="Proteomes" id="UP000026915"/>
    </source>
</evidence>
<dbReference type="AlphaFoldDB" id="A0A061ELF5"/>
<dbReference type="PANTHER" id="PTHR33033:SF121">
    <property type="entry name" value="POLYNUCLEOTIDYL TRANSFERASE, RIBONUCLEASE H-LIKE SUPERFAMILY PROTEIN"/>
    <property type="match status" value="1"/>
</dbReference>
<evidence type="ECO:0000313" key="1">
    <source>
        <dbReference type="EMBL" id="EOY03139.1"/>
    </source>
</evidence>
<dbReference type="HOGENOM" id="CLU_000680_21_2_1"/>
<evidence type="ECO:0008006" key="3">
    <source>
        <dbReference type="Google" id="ProtNLM"/>
    </source>
</evidence>
<gene>
    <name evidence="1" type="ORF">TCM_017684</name>
</gene>
<protein>
    <recommendedName>
        <fullName evidence="3">RNase H type-1 domain-containing protein</fullName>
    </recommendedName>
</protein>
<dbReference type="InParanoid" id="A0A061ELF5"/>